<evidence type="ECO:0000313" key="1">
    <source>
        <dbReference type="EMBL" id="KAH7847099.1"/>
    </source>
</evidence>
<keyword evidence="2" id="KW-1185">Reference proteome</keyword>
<evidence type="ECO:0000313" key="2">
    <source>
        <dbReference type="Proteomes" id="UP000828048"/>
    </source>
</evidence>
<reference evidence="1 2" key="1">
    <citation type="journal article" date="2021" name="Hortic Res">
        <title>High-quality reference genome and annotation aids understanding of berry development for evergreen blueberry (Vaccinium darrowii).</title>
        <authorList>
            <person name="Yu J."/>
            <person name="Hulse-Kemp A.M."/>
            <person name="Babiker E."/>
            <person name="Staton M."/>
        </authorList>
    </citation>
    <scope>NUCLEOTIDE SEQUENCE [LARGE SCALE GENOMIC DNA]</scope>
    <source>
        <strain evidence="2">cv. NJ 8807/NJ 8810</strain>
        <tissue evidence="1">Young leaf</tissue>
    </source>
</reference>
<organism evidence="1 2">
    <name type="scientific">Vaccinium darrowii</name>
    <dbReference type="NCBI Taxonomy" id="229202"/>
    <lineage>
        <taxon>Eukaryota</taxon>
        <taxon>Viridiplantae</taxon>
        <taxon>Streptophyta</taxon>
        <taxon>Embryophyta</taxon>
        <taxon>Tracheophyta</taxon>
        <taxon>Spermatophyta</taxon>
        <taxon>Magnoliopsida</taxon>
        <taxon>eudicotyledons</taxon>
        <taxon>Gunneridae</taxon>
        <taxon>Pentapetalae</taxon>
        <taxon>asterids</taxon>
        <taxon>Ericales</taxon>
        <taxon>Ericaceae</taxon>
        <taxon>Vaccinioideae</taxon>
        <taxon>Vaccinieae</taxon>
        <taxon>Vaccinium</taxon>
    </lineage>
</organism>
<dbReference type="Proteomes" id="UP000828048">
    <property type="component" value="Chromosome 5"/>
</dbReference>
<comment type="caution">
    <text evidence="1">The sequence shown here is derived from an EMBL/GenBank/DDBJ whole genome shotgun (WGS) entry which is preliminary data.</text>
</comment>
<protein>
    <submittedName>
        <fullName evidence="1">Uncharacterized protein</fullName>
    </submittedName>
</protein>
<dbReference type="EMBL" id="CM037155">
    <property type="protein sequence ID" value="KAH7847099.1"/>
    <property type="molecule type" value="Genomic_DNA"/>
</dbReference>
<gene>
    <name evidence="1" type="ORF">Vadar_021878</name>
</gene>
<proteinExistence type="predicted"/>
<accession>A0ACB7Y0Y1</accession>
<name>A0ACB7Y0Y1_9ERIC</name>
<sequence length="91" mass="10281">MPAIFGNHSTEEAVEAAKSFQVIPNSLFDSNLEFWQCMDCNELYWEMTELVDIACCVAGTDLSKQGSREFLLACIEDLQNVLHHIARSKLL</sequence>